<reference evidence="1 2" key="1">
    <citation type="submission" date="2015-11" db="EMBL/GenBank/DDBJ databases">
        <authorList>
            <person name="Varghese N."/>
        </authorList>
    </citation>
    <scope>NUCLEOTIDE SEQUENCE [LARGE SCALE GENOMIC DNA]</scope>
    <source>
        <strain evidence="1 2">JGI-25</strain>
    </source>
</reference>
<dbReference type="EMBL" id="CZVV01000131">
    <property type="protein sequence ID" value="CUT04713.1"/>
    <property type="molecule type" value="Genomic_DNA"/>
</dbReference>
<proteinExistence type="predicted"/>
<organism evidence="1 2">
    <name type="scientific">Kryptobacter tengchongensis</name>
    <dbReference type="NCBI Taxonomy" id="1643429"/>
    <lineage>
        <taxon>Bacteria</taxon>
        <taxon>Pseudomonadati</taxon>
        <taxon>Candidatus Kryptoniota</taxon>
        <taxon>Candidatus Kryptobacter</taxon>
    </lineage>
</organism>
<dbReference type="Proteomes" id="UP000243105">
    <property type="component" value="Unassembled WGS sequence"/>
</dbReference>
<protein>
    <submittedName>
        <fullName evidence="1">Uncharacterized protein</fullName>
    </submittedName>
</protein>
<evidence type="ECO:0000313" key="1">
    <source>
        <dbReference type="EMBL" id="CUT04713.1"/>
    </source>
</evidence>
<dbReference type="AlphaFoldDB" id="A0A916PCL2"/>
<gene>
    <name evidence="1" type="ORF">JGI25_01461</name>
</gene>
<comment type="caution">
    <text evidence="1">The sequence shown here is derived from an EMBL/GenBank/DDBJ whole genome shotgun (WGS) entry which is preliminary data.</text>
</comment>
<sequence length="328" mass="37677">MNKKLLPLLVLTILNILNSQNKIKNVIILPFVNLEYNNPSLFIVSDYISLNLSRNANFEVTHPDIAAEKLKNIGFNNIPISKEDFKNISSKLKFDFLISGAFRKNPDGKNLFEIFILDNSKLKKYDFILSEFENVNDLAVSTYQFLNSLLLKKLKTSYPFLYIDVMGSFWWYPFKGGIAKTYLVPHALSLTFNINPYIGIRIGGFRYWTKTVQNDYSIFIKPDDPLFKVKSFFGAKLGLGFRFYFIRLTFDYEQPVPPGKQPSPLLPYFFLNGSIQVVIINNISIGATLTLYKPRELLNVKYSNSVPVYQIASYKLTYFPGAVISFGF</sequence>
<accession>A0A916PCL2</accession>
<dbReference type="RefSeq" id="WP_072212160.1">
    <property type="nucleotide sequence ID" value="NZ_CZVV01000131.1"/>
</dbReference>
<evidence type="ECO:0000313" key="2">
    <source>
        <dbReference type="Proteomes" id="UP000243105"/>
    </source>
</evidence>
<name>A0A916PCL2_KRYT1</name>